<name>A0A2K8SLN4_9NOSO</name>
<dbReference type="CDD" id="cd09627">
    <property type="entry name" value="DOMON_murB_like"/>
    <property type="match status" value="1"/>
</dbReference>
<organism evidence="1 2">
    <name type="scientific">Nostoc flagelliforme CCNUN1</name>
    <dbReference type="NCBI Taxonomy" id="2038116"/>
    <lineage>
        <taxon>Bacteria</taxon>
        <taxon>Bacillati</taxon>
        <taxon>Cyanobacteriota</taxon>
        <taxon>Cyanophyceae</taxon>
        <taxon>Nostocales</taxon>
        <taxon>Nostocaceae</taxon>
        <taxon>Nostoc</taxon>
    </lineage>
</organism>
<proteinExistence type="predicted"/>
<sequence length="180" mass="20694">MSEQTFSLQPFPSTKSLPNLKIAVNIARNGNKLAIRYILEDNLKEIAIAPPSNTPSRKHELWQDTCFEFFVGIKDSARYWEFNLSPAGHWNVYRFDRYRQGMQEETAFENLPFNVQNQADGLILVLDVDLNKIISAEEVIEVAITTVIKDKDGEITYWALTHRGAEADFHLRDSFIVELC</sequence>
<dbReference type="KEGG" id="nfl:COO91_02116"/>
<protein>
    <submittedName>
        <fullName evidence="1">UDP-N-acetylenolpyruvoylglucosamine reductase</fullName>
    </submittedName>
</protein>
<dbReference type="AlphaFoldDB" id="A0A2K8SLN4"/>
<dbReference type="Gene3D" id="2.60.40.1190">
    <property type="match status" value="1"/>
</dbReference>
<keyword evidence="2" id="KW-1185">Reference proteome</keyword>
<dbReference type="OrthoDB" id="190583at2"/>
<dbReference type="Proteomes" id="UP000232003">
    <property type="component" value="Chromosome"/>
</dbReference>
<reference evidence="1 2" key="1">
    <citation type="submission" date="2017-11" db="EMBL/GenBank/DDBJ databases">
        <title>Complete genome of a free-living desiccation-tolerant cyanobacterium and its photosynthetic adaptation to extreme terrestrial habitat.</title>
        <authorList>
            <person name="Shang J."/>
        </authorList>
    </citation>
    <scope>NUCLEOTIDE SEQUENCE [LARGE SCALE GENOMIC DNA]</scope>
    <source>
        <strain evidence="1 2">CCNUN1</strain>
    </source>
</reference>
<accession>A0A2K8SLN4</accession>
<gene>
    <name evidence="1" type="ORF">COO91_02116</name>
</gene>
<dbReference type="RefSeq" id="WP_100898206.1">
    <property type="nucleotide sequence ID" value="NZ_CAWNNC010000001.1"/>
</dbReference>
<dbReference type="EMBL" id="CP024785">
    <property type="protein sequence ID" value="AUB36213.1"/>
    <property type="molecule type" value="Genomic_DNA"/>
</dbReference>
<evidence type="ECO:0000313" key="1">
    <source>
        <dbReference type="EMBL" id="AUB36213.1"/>
    </source>
</evidence>
<evidence type="ECO:0000313" key="2">
    <source>
        <dbReference type="Proteomes" id="UP000232003"/>
    </source>
</evidence>